<comment type="caution">
    <text evidence="1">The sequence shown here is derived from an EMBL/GenBank/DDBJ whole genome shotgun (WGS) entry which is preliminary data.</text>
</comment>
<proteinExistence type="predicted"/>
<dbReference type="Proteomes" id="UP000266723">
    <property type="component" value="Unassembled WGS sequence"/>
</dbReference>
<reference evidence="1 2" key="1">
    <citation type="journal article" date="2020" name="BMC Genomics">
        <title>Intraspecific diversification of the crop wild relative Brassica cretica Lam. using demographic model selection.</title>
        <authorList>
            <person name="Kioukis A."/>
            <person name="Michalopoulou V.A."/>
            <person name="Briers L."/>
            <person name="Pirintsos S."/>
            <person name="Studholme D.J."/>
            <person name="Pavlidis P."/>
            <person name="Sarris P.F."/>
        </authorList>
    </citation>
    <scope>NUCLEOTIDE SEQUENCE [LARGE SCALE GENOMIC DNA]</scope>
    <source>
        <strain evidence="2">cv. PFS-1207/04</strain>
    </source>
</reference>
<name>A0ABQ7D3C1_BRACR</name>
<accession>A0ABQ7D3C1</accession>
<keyword evidence="2" id="KW-1185">Reference proteome</keyword>
<organism evidence="1 2">
    <name type="scientific">Brassica cretica</name>
    <name type="common">Mustard</name>
    <dbReference type="NCBI Taxonomy" id="69181"/>
    <lineage>
        <taxon>Eukaryota</taxon>
        <taxon>Viridiplantae</taxon>
        <taxon>Streptophyta</taxon>
        <taxon>Embryophyta</taxon>
        <taxon>Tracheophyta</taxon>
        <taxon>Spermatophyta</taxon>
        <taxon>Magnoliopsida</taxon>
        <taxon>eudicotyledons</taxon>
        <taxon>Gunneridae</taxon>
        <taxon>Pentapetalae</taxon>
        <taxon>rosids</taxon>
        <taxon>malvids</taxon>
        <taxon>Brassicales</taxon>
        <taxon>Brassicaceae</taxon>
        <taxon>Brassiceae</taxon>
        <taxon>Brassica</taxon>
    </lineage>
</organism>
<protein>
    <recommendedName>
        <fullName evidence="3">Gnk2-homologous domain-containing protein</fullName>
    </recommendedName>
</protein>
<evidence type="ECO:0000313" key="1">
    <source>
        <dbReference type="EMBL" id="KAF3566215.1"/>
    </source>
</evidence>
<gene>
    <name evidence="1" type="ORF">DY000_02014957</name>
</gene>
<evidence type="ECO:0008006" key="3">
    <source>
        <dbReference type="Google" id="ProtNLM"/>
    </source>
</evidence>
<dbReference type="EMBL" id="QGKV02000759">
    <property type="protein sequence ID" value="KAF3566215.1"/>
    <property type="molecule type" value="Genomic_DNA"/>
</dbReference>
<sequence>MVLQCLLQNWDCSSHSPNHLDYCRSILRGDWRSISNWHCRSMVLPIGALSTSIGSGASSGCLLVVSGRLAEGSDCGMCALIRAMSIFGNCTRNVRGAHRSMGAGGCRSVAVSRYRSMAGSVCRSILT</sequence>
<evidence type="ECO:0000313" key="2">
    <source>
        <dbReference type="Proteomes" id="UP000266723"/>
    </source>
</evidence>